<dbReference type="PANTHER" id="PTHR23257">
    <property type="entry name" value="SERINE-THREONINE PROTEIN KINASE"/>
    <property type="match status" value="1"/>
</dbReference>
<evidence type="ECO:0000313" key="2">
    <source>
        <dbReference type="EMBL" id="ESA06212.1"/>
    </source>
</evidence>
<dbReference type="VEuPathDB" id="FungiDB:RhiirFUN_000799"/>
<dbReference type="SUPFAM" id="SSF56112">
    <property type="entry name" value="Protein kinase-like (PK-like)"/>
    <property type="match status" value="1"/>
</dbReference>
<accession>U9TFL2</accession>
<dbReference type="GO" id="GO:0004672">
    <property type="term" value="F:protein kinase activity"/>
    <property type="evidence" value="ECO:0007669"/>
    <property type="project" value="InterPro"/>
</dbReference>
<dbReference type="EMBL" id="KI291922">
    <property type="protein sequence ID" value="ESA06212.1"/>
    <property type="molecule type" value="Genomic_DNA"/>
</dbReference>
<dbReference type="InterPro" id="IPR011009">
    <property type="entry name" value="Kinase-like_dom_sf"/>
</dbReference>
<name>U9TFL2_RHIID</name>
<organism evidence="2">
    <name type="scientific">Rhizophagus irregularis (strain DAOM 181602 / DAOM 197198 / MUCL 43194)</name>
    <name type="common">Arbuscular mycorrhizal fungus</name>
    <name type="synonym">Glomus intraradices</name>
    <dbReference type="NCBI Taxonomy" id="747089"/>
    <lineage>
        <taxon>Eukaryota</taxon>
        <taxon>Fungi</taxon>
        <taxon>Fungi incertae sedis</taxon>
        <taxon>Mucoromycota</taxon>
        <taxon>Glomeromycotina</taxon>
        <taxon>Glomeromycetes</taxon>
        <taxon>Glomerales</taxon>
        <taxon>Glomeraceae</taxon>
        <taxon>Rhizophagus</taxon>
    </lineage>
</organism>
<evidence type="ECO:0000259" key="1">
    <source>
        <dbReference type="PROSITE" id="PS50011"/>
    </source>
</evidence>
<dbReference type="GO" id="GO:0005524">
    <property type="term" value="F:ATP binding"/>
    <property type="evidence" value="ECO:0007669"/>
    <property type="project" value="InterPro"/>
</dbReference>
<dbReference type="InterPro" id="IPR050167">
    <property type="entry name" value="Ser_Thr_protein_kinase"/>
</dbReference>
<dbReference type="GO" id="GO:0007165">
    <property type="term" value="P:signal transduction"/>
    <property type="evidence" value="ECO:0007669"/>
    <property type="project" value="TreeGrafter"/>
</dbReference>
<dbReference type="HOGENOM" id="CLU_000288_7_8_1"/>
<proteinExistence type="predicted"/>
<dbReference type="Pfam" id="PF07714">
    <property type="entry name" value="PK_Tyr_Ser-Thr"/>
    <property type="match status" value="1"/>
</dbReference>
<dbReference type="GO" id="GO:0005737">
    <property type="term" value="C:cytoplasm"/>
    <property type="evidence" value="ECO:0007669"/>
    <property type="project" value="TreeGrafter"/>
</dbReference>
<gene>
    <name evidence="2" type="ORF">GLOINDRAFT_3966</name>
</gene>
<protein>
    <recommendedName>
        <fullName evidence="1">Protein kinase domain-containing protein</fullName>
    </recommendedName>
</protein>
<dbReference type="PROSITE" id="PS50011">
    <property type="entry name" value="PROTEIN_KINASE_DOM"/>
    <property type="match status" value="1"/>
</dbReference>
<dbReference type="InterPro" id="IPR000719">
    <property type="entry name" value="Prot_kinase_dom"/>
</dbReference>
<dbReference type="CDD" id="cd00180">
    <property type="entry name" value="PKc"/>
    <property type="match status" value="1"/>
</dbReference>
<dbReference type="InterPro" id="IPR001245">
    <property type="entry name" value="Ser-Thr/Tyr_kinase_cat_dom"/>
</dbReference>
<dbReference type="Gene3D" id="1.10.10.1010">
    <property type="entry name" value="Intein homing endonuclease, domain IV"/>
    <property type="match status" value="2"/>
</dbReference>
<feature type="domain" description="Protein kinase" evidence="1">
    <location>
        <begin position="213"/>
        <end position="391"/>
    </location>
</feature>
<sequence length="391" mass="46473">MKNGSGEIYRANWIDGCIYKWNDEKQNWIRNKNMIVMLEILNDPKNIKLEFMNKINRFYGITQNPKTNNYMMVLNDKCKKCNYTCNAIHFQQNFVDWTSGNDYIDKFIQDSQLSVHKNAEATLEWIPYDRLYDIKYITKVGFCGIYRANWIDGYICNWNDKNKNWKRDSNIVVILKVLNSTDNIEWEFKNELSVHDNYEVFKKALEWISYDRLYDIKYITKGGFGKIYRANWIDGYIDEWDVDNQNWKRNNKNMVVALKSLNNSKDVTLKFMNEIMSHNKGKIDNNFIIGFYGITQDPKTKDYMMVLDYAEDGSLRDYLDKNYSILNWDKKIGYLQDAILGLRCIHEKELFHRDLHIGNILKLKYNTVITDMGLCKPANYDASENSIYVLV</sequence>
<reference evidence="2" key="1">
    <citation type="submission" date="2013-07" db="EMBL/GenBank/DDBJ databases">
        <title>The genome of an arbuscular mycorrhizal fungus provides insights into the evolution of the oldest plant symbiosis.</title>
        <authorList>
            <consortium name="DOE Joint Genome Institute"/>
            <person name="Tisserant E."/>
            <person name="Malbreil M."/>
            <person name="Kuo A."/>
            <person name="Kohler A."/>
            <person name="Symeonidi A."/>
            <person name="Balestrini R."/>
            <person name="Charron P."/>
            <person name="Duensing N."/>
            <person name="Frei-dit-Frey N."/>
            <person name="Gianinazzi-Pearson V."/>
            <person name="Gilbert B."/>
            <person name="Handa Y."/>
            <person name="Hijri M."/>
            <person name="Kaul R."/>
            <person name="Kawaguchi M."/>
            <person name="Krajinski F."/>
            <person name="Lammers P."/>
            <person name="Lapierre D."/>
            <person name="Masclaux F.G."/>
            <person name="Murat C."/>
            <person name="Morin E."/>
            <person name="Ndikumana S."/>
            <person name="Pagni M."/>
            <person name="Petitpierre D."/>
            <person name="Requena N."/>
            <person name="Rosikiewicz P."/>
            <person name="Riley R."/>
            <person name="Saito K."/>
            <person name="San Clemente H."/>
            <person name="Shapiro H."/>
            <person name="van Tuinen D."/>
            <person name="Becard G."/>
            <person name="Bonfante P."/>
            <person name="Paszkowski U."/>
            <person name="Shachar-Hill Y."/>
            <person name="Young J.P."/>
            <person name="Sanders I.R."/>
            <person name="Henrissat B."/>
            <person name="Rensing S.A."/>
            <person name="Grigoriev I.V."/>
            <person name="Corradi N."/>
            <person name="Roux C."/>
            <person name="Martin F."/>
        </authorList>
    </citation>
    <scope>NUCLEOTIDE SEQUENCE</scope>
    <source>
        <strain evidence="2">DAOM 197198</strain>
    </source>
</reference>
<dbReference type="AlphaFoldDB" id="U9TFL2"/>
<dbReference type="Gene3D" id="1.10.510.10">
    <property type="entry name" value="Transferase(Phosphotransferase) domain 1"/>
    <property type="match status" value="1"/>
</dbReference>